<dbReference type="Proteomes" id="UP001407405">
    <property type="component" value="Unassembled WGS sequence"/>
</dbReference>
<evidence type="ECO:0000259" key="4">
    <source>
        <dbReference type="SMART" id="SM00984"/>
    </source>
</evidence>
<dbReference type="NCBIfam" id="TIGR03026">
    <property type="entry name" value="NDP-sugDHase"/>
    <property type="match status" value="1"/>
</dbReference>
<dbReference type="InterPro" id="IPR008927">
    <property type="entry name" value="6-PGluconate_DH-like_C_sf"/>
</dbReference>
<comment type="caution">
    <text evidence="5">The sequence shown here is derived from an EMBL/GenBank/DDBJ whole genome shotgun (WGS) entry which is preliminary data.</text>
</comment>
<dbReference type="RefSeq" id="WP_343186102.1">
    <property type="nucleotide sequence ID" value="NZ_JBCITM010000009.1"/>
</dbReference>
<reference evidence="5 6" key="1">
    <citation type="submission" date="2024-04" db="EMBL/GenBank/DDBJ databases">
        <title>Genome sequencing and metabolic network reconstruction of aminoacids and betaine degradation by Anoxynatronum sibiricum.</title>
        <authorList>
            <person name="Detkova E.N."/>
            <person name="Boltjanskaja Y.V."/>
            <person name="Mardanov A.V."/>
            <person name="Kevbrin V."/>
        </authorList>
    </citation>
    <scope>NUCLEOTIDE SEQUENCE [LARGE SCALE GENOMIC DNA]</scope>
    <source>
        <strain evidence="5 6">Z-7981</strain>
    </source>
</reference>
<keyword evidence="6" id="KW-1185">Reference proteome</keyword>
<dbReference type="Pfam" id="PF00984">
    <property type="entry name" value="UDPG_MGDP_dh"/>
    <property type="match status" value="1"/>
</dbReference>
<keyword evidence="2" id="KW-0520">NAD</keyword>
<feature type="domain" description="UDP-glucose/GDP-mannose dehydrogenase C-terminal" evidence="4">
    <location>
        <begin position="330"/>
        <end position="428"/>
    </location>
</feature>
<dbReference type="SUPFAM" id="SSF51735">
    <property type="entry name" value="NAD(P)-binding Rossmann-fold domains"/>
    <property type="match status" value="1"/>
</dbReference>
<proteinExistence type="inferred from homology"/>
<dbReference type="InterPro" id="IPR017476">
    <property type="entry name" value="UDP-Glc/GDP-Man"/>
</dbReference>
<evidence type="ECO:0000256" key="1">
    <source>
        <dbReference type="ARBA" id="ARBA00023002"/>
    </source>
</evidence>
<dbReference type="InterPro" id="IPR036291">
    <property type="entry name" value="NAD(P)-bd_dom_sf"/>
</dbReference>
<accession>A0ABU9VUD4</accession>
<dbReference type="InterPro" id="IPR036220">
    <property type="entry name" value="UDP-Glc/GDP-Man_DH_C_sf"/>
</dbReference>
<dbReference type="PANTHER" id="PTHR43491">
    <property type="entry name" value="UDP-N-ACETYL-D-MANNOSAMINE DEHYDROGENASE"/>
    <property type="match status" value="1"/>
</dbReference>
<dbReference type="PIRSF" id="PIRSF000124">
    <property type="entry name" value="UDPglc_GDPman_dh"/>
    <property type="match status" value="1"/>
</dbReference>
<protein>
    <submittedName>
        <fullName evidence="5">Nucleotide sugar dehydrogenase</fullName>
    </submittedName>
</protein>
<organism evidence="5 6">
    <name type="scientific">Anoxynatronum sibiricum</name>
    <dbReference type="NCBI Taxonomy" id="210623"/>
    <lineage>
        <taxon>Bacteria</taxon>
        <taxon>Bacillati</taxon>
        <taxon>Bacillota</taxon>
        <taxon>Clostridia</taxon>
        <taxon>Eubacteriales</taxon>
        <taxon>Clostridiaceae</taxon>
        <taxon>Anoxynatronum</taxon>
    </lineage>
</organism>
<dbReference type="PIRSF" id="PIRSF500136">
    <property type="entry name" value="UDP_ManNAc_DH"/>
    <property type="match status" value="1"/>
</dbReference>
<dbReference type="InterPro" id="IPR014026">
    <property type="entry name" value="UDP-Glc/GDP-Man_DH_dimer"/>
</dbReference>
<dbReference type="Pfam" id="PF03721">
    <property type="entry name" value="UDPG_MGDP_dh_N"/>
    <property type="match status" value="1"/>
</dbReference>
<comment type="similarity">
    <text evidence="3">Belongs to the UDP-glucose/GDP-mannose dehydrogenase family.</text>
</comment>
<dbReference type="InterPro" id="IPR001732">
    <property type="entry name" value="UDP-Glc/GDP-Man_DH_N"/>
</dbReference>
<evidence type="ECO:0000256" key="3">
    <source>
        <dbReference type="PIRNR" id="PIRNR000124"/>
    </source>
</evidence>
<dbReference type="InterPro" id="IPR014027">
    <property type="entry name" value="UDP-Glc/GDP-Man_DH_C"/>
</dbReference>
<dbReference type="SUPFAM" id="SSF52413">
    <property type="entry name" value="UDP-glucose/GDP-mannose dehydrogenase C-terminal domain"/>
    <property type="match status" value="1"/>
</dbReference>
<dbReference type="InterPro" id="IPR028359">
    <property type="entry name" value="UDP_ManNAc/GlcNAc_DH"/>
</dbReference>
<dbReference type="Gene3D" id="3.40.50.720">
    <property type="entry name" value="NAD(P)-binding Rossmann-like Domain"/>
    <property type="match status" value="2"/>
</dbReference>
<keyword evidence="1" id="KW-0560">Oxidoreductase</keyword>
<evidence type="ECO:0000313" key="6">
    <source>
        <dbReference type="Proteomes" id="UP001407405"/>
    </source>
</evidence>
<gene>
    <name evidence="5" type="ORF">AAIG11_09845</name>
</gene>
<dbReference type="PANTHER" id="PTHR43491:SF1">
    <property type="entry name" value="UDP-N-ACETYL-D-MANNOSAMINE DEHYDROGENASE"/>
    <property type="match status" value="1"/>
</dbReference>
<name>A0ABU9VUD4_9CLOT</name>
<dbReference type="EMBL" id="JBCITM010000009">
    <property type="protein sequence ID" value="MEN1760777.1"/>
    <property type="molecule type" value="Genomic_DNA"/>
</dbReference>
<dbReference type="Pfam" id="PF03720">
    <property type="entry name" value="UDPG_MGDP_dh_C"/>
    <property type="match status" value="1"/>
</dbReference>
<dbReference type="SUPFAM" id="SSF48179">
    <property type="entry name" value="6-phosphogluconate dehydrogenase C-terminal domain-like"/>
    <property type="match status" value="1"/>
</dbReference>
<evidence type="ECO:0000256" key="2">
    <source>
        <dbReference type="ARBA" id="ARBA00023027"/>
    </source>
</evidence>
<sequence length="436" mass="49022">MNKDYTTRFQEKDISVGIIGLGYVGLPLAVAFASAECRVIGLDCDNEKVTMLMDKRESYLLHIANETIEQMVNNGYFRATTDLSEVEEVDVIILCLPTPLNKYHEPDLSYITDTLQEIAPFLKKGQLLSLESTTYPGTTEELIQPIIEAKGFRVGEDFFLVYSPEREDPGNEHFTTATIPKVIGGVTTTCLEMGKRIYGRIIEKLVPVSTVKAAELTKLLENIYRAVNIGLVNEMKIVADRRGIDIWEVIEAAATKPFGFNAFYPGPGWGGHCIPIDPFYLTWKAKEYGVNTDFIELAGRVNTQMPAWVVEKVTDALNQHHKSVNGSKILILGLAYKKNISDTRESPSVKIMELLRQKGAEIAYADPYVKSFPVMRDHQFDLKSTELTPNKLAEMDCVVLCTDHDCFDYEMILEHACLLVDTRGIYRKRNAIVMNA</sequence>
<evidence type="ECO:0000313" key="5">
    <source>
        <dbReference type="EMBL" id="MEN1760777.1"/>
    </source>
</evidence>
<dbReference type="SMART" id="SM00984">
    <property type="entry name" value="UDPG_MGDP_dh_C"/>
    <property type="match status" value="1"/>
</dbReference>